<gene>
    <name evidence="2" type="ORF">JJB09_03320</name>
</gene>
<dbReference type="RefSeq" id="WP_201653078.1">
    <property type="nucleotide sequence ID" value="NZ_JAEQNC010000002.1"/>
</dbReference>
<dbReference type="SUPFAM" id="SSF160935">
    <property type="entry name" value="VPA0735-like"/>
    <property type="match status" value="1"/>
</dbReference>
<keyword evidence="3" id="KW-1185">Reference proteome</keyword>
<evidence type="ECO:0000259" key="1">
    <source>
        <dbReference type="Pfam" id="PF06742"/>
    </source>
</evidence>
<proteinExistence type="predicted"/>
<dbReference type="Gene3D" id="2.60.120.600">
    <property type="entry name" value="Domain of unknown function DUF1214, C-terminal domain"/>
    <property type="match status" value="1"/>
</dbReference>
<dbReference type="PIRSF" id="PIRSF009471">
    <property type="entry name" value="UCP009471"/>
    <property type="match status" value="1"/>
</dbReference>
<dbReference type="InterPro" id="IPR037049">
    <property type="entry name" value="DUF1214_C_sf"/>
</dbReference>
<organism evidence="2 3">
    <name type="scientific">Rhizobium setariae</name>
    <dbReference type="NCBI Taxonomy" id="2801340"/>
    <lineage>
        <taxon>Bacteria</taxon>
        <taxon>Pseudomonadati</taxon>
        <taxon>Pseudomonadota</taxon>
        <taxon>Alphaproteobacteria</taxon>
        <taxon>Hyphomicrobiales</taxon>
        <taxon>Rhizobiaceae</taxon>
        <taxon>Rhizobium/Agrobacterium group</taxon>
        <taxon>Rhizobium</taxon>
    </lineage>
</organism>
<comment type="caution">
    <text evidence="2">The sequence shown here is derived from an EMBL/GenBank/DDBJ whole genome shotgun (WGS) entry which is preliminary data.</text>
</comment>
<accession>A0A937CND0</accession>
<dbReference type="AlphaFoldDB" id="A0A937CND0"/>
<feature type="domain" description="DUF1214" evidence="1">
    <location>
        <begin position="72"/>
        <end position="171"/>
    </location>
</feature>
<evidence type="ECO:0000313" key="3">
    <source>
        <dbReference type="Proteomes" id="UP000633219"/>
    </source>
</evidence>
<name>A0A937CND0_9HYPH</name>
<dbReference type="InterPro" id="IPR012038">
    <property type="entry name" value="UCP009471"/>
</dbReference>
<reference evidence="2" key="1">
    <citation type="submission" date="2021-01" db="EMBL/GenBank/DDBJ databases">
        <title>Rhizobium sp. strain KVB221 16S ribosomal RNA gene Genome sequencing and assembly.</title>
        <authorList>
            <person name="Kang M."/>
        </authorList>
    </citation>
    <scope>NUCLEOTIDE SEQUENCE</scope>
    <source>
        <strain evidence="2">KVB221</strain>
    </source>
</reference>
<dbReference type="EMBL" id="JAEQNC010000002">
    <property type="protein sequence ID" value="MBL0371048.1"/>
    <property type="molecule type" value="Genomic_DNA"/>
</dbReference>
<evidence type="ECO:0000313" key="2">
    <source>
        <dbReference type="EMBL" id="MBL0371048.1"/>
    </source>
</evidence>
<protein>
    <submittedName>
        <fullName evidence="2">DUF1214 domain-containing protein</fullName>
    </submittedName>
</protein>
<dbReference type="InterPro" id="IPR010621">
    <property type="entry name" value="DUF1214"/>
</dbReference>
<dbReference type="Pfam" id="PF06742">
    <property type="entry name" value="DUF1214"/>
    <property type="match status" value="1"/>
</dbReference>
<sequence length="193" mass="20539">MFRLPLLVALALLTAFGLGIGSAVMMLNASSGFGSIRIGPWAAFPQAQTAAADPYAQSHRARAGRLLFGSAEGLMFQADVDDDGRRLSASCTYEMSGQTPPARFWTLFAANSENEPLDPGDDLPSAFNAWNVLRQADGSFRIQISANAQPGNWLAVRRGRPFRLVLALLDTPTAGSSGVLDIAMPSIRKVGCP</sequence>
<dbReference type="Proteomes" id="UP000633219">
    <property type="component" value="Unassembled WGS sequence"/>
</dbReference>